<dbReference type="Proteomes" id="UP001208690">
    <property type="component" value="Unassembled WGS sequence"/>
</dbReference>
<protein>
    <submittedName>
        <fullName evidence="2">Uncharacterized protein</fullName>
    </submittedName>
</protein>
<proteinExistence type="predicted"/>
<keyword evidence="1" id="KW-0812">Transmembrane</keyword>
<feature type="transmembrane region" description="Helical" evidence="1">
    <location>
        <begin position="175"/>
        <end position="197"/>
    </location>
</feature>
<evidence type="ECO:0000313" key="2">
    <source>
        <dbReference type="EMBL" id="MCV3270460.1"/>
    </source>
</evidence>
<reference evidence="2 3" key="1">
    <citation type="submission" date="2022-04" db="EMBL/GenBank/DDBJ databases">
        <title>Roseobacter sp. WL0113 is a bacterium isolated from neritic sediment.</title>
        <authorList>
            <person name="Wang L."/>
            <person name="He W."/>
            <person name="Zhang D.-F."/>
        </authorList>
    </citation>
    <scope>NUCLEOTIDE SEQUENCE [LARGE SCALE GENOMIC DNA]</scope>
    <source>
        <strain evidence="2 3">WL0113</strain>
    </source>
</reference>
<feature type="transmembrane region" description="Helical" evidence="1">
    <location>
        <begin position="123"/>
        <end position="154"/>
    </location>
</feature>
<organism evidence="2 3">
    <name type="scientific">Roseobacter sinensis</name>
    <dbReference type="NCBI Taxonomy" id="2931391"/>
    <lineage>
        <taxon>Bacteria</taxon>
        <taxon>Pseudomonadati</taxon>
        <taxon>Pseudomonadota</taxon>
        <taxon>Alphaproteobacteria</taxon>
        <taxon>Rhodobacterales</taxon>
        <taxon>Roseobacteraceae</taxon>
        <taxon>Roseobacter</taxon>
    </lineage>
</organism>
<feature type="transmembrane region" description="Helical" evidence="1">
    <location>
        <begin position="209"/>
        <end position="232"/>
    </location>
</feature>
<dbReference type="EMBL" id="JALIEB010000002">
    <property type="protein sequence ID" value="MCV3270460.1"/>
    <property type="molecule type" value="Genomic_DNA"/>
</dbReference>
<name>A0ABT3BA88_9RHOB</name>
<evidence type="ECO:0000313" key="3">
    <source>
        <dbReference type="Proteomes" id="UP001208690"/>
    </source>
</evidence>
<gene>
    <name evidence="2" type="ORF">MUB52_03395</name>
</gene>
<feature type="transmembrane region" description="Helical" evidence="1">
    <location>
        <begin position="43"/>
        <end position="64"/>
    </location>
</feature>
<accession>A0ABT3BA88</accession>
<dbReference type="RefSeq" id="WP_263842788.1">
    <property type="nucleotide sequence ID" value="NZ_JALIEB010000002.1"/>
</dbReference>
<sequence>MTRMYRVAADAFVAIWPALLTAAVCLAGLKTILDEGTSTLGGALVVYAMIALYAHRAILLGETMRWRDSFKRAKSDATPAKFGPFLWRMFGWWLFAGTIWLCSFLILRWLFLPSFKGLTSDEFAGAVIISLIPTVIVTLPVLAALGTVLPAAAVGGDDRLAAAWRRGRQTFWRTLGRIWGGNILFFVIANGVLLWLIPTTGVIVIDGAFQILFELVGFFAILLTASALSLAYQRADAALDVPD</sequence>
<feature type="transmembrane region" description="Helical" evidence="1">
    <location>
        <begin position="85"/>
        <end position="111"/>
    </location>
</feature>
<evidence type="ECO:0000256" key="1">
    <source>
        <dbReference type="SAM" id="Phobius"/>
    </source>
</evidence>
<keyword evidence="3" id="KW-1185">Reference proteome</keyword>
<keyword evidence="1" id="KW-0472">Membrane</keyword>
<keyword evidence="1" id="KW-1133">Transmembrane helix</keyword>
<comment type="caution">
    <text evidence="2">The sequence shown here is derived from an EMBL/GenBank/DDBJ whole genome shotgun (WGS) entry which is preliminary data.</text>
</comment>